<protein>
    <submittedName>
        <fullName evidence="2">Uncharacterized protein</fullName>
    </submittedName>
</protein>
<dbReference type="Proteomes" id="UP000092018">
    <property type="component" value="Chromosome 1"/>
</dbReference>
<evidence type="ECO:0000256" key="1">
    <source>
        <dbReference type="SAM" id="MobiDB-lite"/>
    </source>
</evidence>
<proteinExistence type="predicted"/>
<sequence length="696" mass="74840">MTTLFGCGSDSDSSGSSSGNEPSSPTPTPELSQLTIAIRDANLQSHLTQASVKIGNQYKDTNAQGEVTYEVEDGVHTITVNKTGYHSTESQVLIAGNDSSVVMDLEAQEVIPAPEEMFIFHSQNDDSYYMQYWGDTWGSGALVQDVSDDPDYPKVLKIDSGTNWGNGAGIAWGNEQVNAIDTSSYTHAKFALKTTTFTTVQVNVQGFGIPDFSSDYPISSGVPLSNGWVQFEVPIPTTYDLKWFGLVFTSDQTSSVLLSDVSFITKEVSVSQPSVPAPTPEAIDSEVFSIFSDSLSEDKFVSLWNENWWNAPFYSAGSIEGNNYARYEILGSGAEGGVVGVQYGIEYGSVDVSEHNTWNMDLYVEPGINRVMLQLVSGDGSSTYSIDNPQAGQWLSLQIPFLDMAINGNGALNTAQMQMAGIQLWGEAGKAIFVDNIYFSGQSNSYDLNVSVKDTFGAALQNAEVIVGIDGEHDVAYKVMTNSSGVATLVLSEGVQKVKAVADGYGVTQQLHTVDSGAASLNLTLSALNPGPVTAAPTPNVSSNEVISLFSDNLDSPHYITYWSDPWWNPPVHSMINIGGNATAKFQITPDGTSGGVTGIQYGVQEPVDASAMTGLRFDFYATTGVTKAQFQLLSQSGPLIYDLNNVQHGQWVTVELGFDALGADASYNKAAMQQLGMALWGTTSDSVYLDNIYFY</sequence>
<dbReference type="Gene3D" id="2.60.120.430">
    <property type="entry name" value="Galactose-binding lectin"/>
    <property type="match status" value="2"/>
</dbReference>
<evidence type="ECO:0000313" key="2">
    <source>
        <dbReference type="EMBL" id="ANO33388.1"/>
    </source>
</evidence>
<dbReference type="KEGG" id="vbr:A6E01_09250"/>
<feature type="region of interest" description="Disordered" evidence="1">
    <location>
        <begin position="1"/>
        <end position="30"/>
    </location>
</feature>
<name>A0AAN0XVE8_9VIBR</name>
<accession>A0AAN0XVE8</accession>
<dbReference type="AlphaFoldDB" id="A0AAN0XVE8"/>
<dbReference type="InterPro" id="IPR008979">
    <property type="entry name" value="Galactose-bd-like_sf"/>
</dbReference>
<gene>
    <name evidence="2" type="ORF">A6E01_09250</name>
</gene>
<dbReference type="SUPFAM" id="SSF49785">
    <property type="entry name" value="Galactose-binding domain-like"/>
    <property type="match status" value="2"/>
</dbReference>
<evidence type="ECO:0000313" key="3">
    <source>
        <dbReference type="Proteomes" id="UP000092018"/>
    </source>
</evidence>
<dbReference type="EMBL" id="CP016177">
    <property type="protein sequence ID" value="ANO33388.1"/>
    <property type="molecule type" value="Genomic_DNA"/>
</dbReference>
<organism evidence="2 3">
    <name type="scientific">Vibrio breoganii</name>
    <dbReference type="NCBI Taxonomy" id="553239"/>
    <lineage>
        <taxon>Bacteria</taxon>
        <taxon>Pseudomonadati</taxon>
        <taxon>Pseudomonadota</taxon>
        <taxon>Gammaproteobacteria</taxon>
        <taxon>Vibrionales</taxon>
        <taxon>Vibrionaceae</taxon>
        <taxon>Vibrio</taxon>
    </lineage>
</organism>
<dbReference type="Gene3D" id="2.60.40.1120">
    <property type="entry name" value="Carboxypeptidase-like, regulatory domain"/>
    <property type="match status" value="1"/>
</dbReference>
<feature type="compositionally biased region" description="Low complexity" evidence="1">
    <location>
        <begin position="9"/>
        <end position="23"/>
    </location>
</feature>
<reference evidence="2 3" key="1">
    <citation type="submission" date="2016-06" db="EMBL/GenBank/DDBJ databases">
        <title>Adaptive Radiation by Waves of Gene Transfer Leads to Fine-Scale Resource Partitioning in Marine Microbes.</title>
        <authorList>
            <person name="Hehemann J.-H."/>
            <person name="Arevalo P."/>
            <person name="Datta M.S."/>
            <person name="Yu X."/>
            <person name="Corzett C."/>
            <person name="Henschel A."/>
            <person name="Preheim S.P."/>
            <person name="Timberlake S."/>
            <person name="Alm E.J."/>
            <person name="Polz M.F."/>
        </authorList>
    </citation>
    <scope>NUCLEOTIDE SEQUENCE [LARGE SCALE GENOMIC DNA]</scope>
    <source>
        <strain evidence="2 3">FF50</strain>
    </source>
</reference>